<sequence length="138" mass="15326">MLIIITISACLLVCISLLHVYWAFGGRWGIKAAIPTESGEKAFIPGTGMTLLVALLLCVAALVLLLQANLIFSFIPRMIVHFGSWICMFIFGLRVVGEFNYFGIFKKKTGTYFAKMDSMLFIPLCAFLSFSFLLAIII</sequence>
<feature type="transmembrane region" description="Helical" evidence="1">
    <location>
        <begin position="116"/>
        <end position="137"/>
    </location>
</feature>
<dbReference type="InterPro" id="IPR025058">
    <property type="entry name" value="DUF3995"/>
</dbReference>
<keyword evidence="1" id="KW-0812">Transmembrane</keyword>
<feature type="transmembrane region" description="Helical" evidence="1">
    <location>
        <begin position="78"/>
        <end position="96"/>
    </location>
</feature>
<dbReference type="Pfam" id="PF13160">
    <property type="entry name" value="DUF3995"/>
    <property type="match status" value="1"/>
</dbReference>
<keyword evidence="1" id="KW-1133">Transmembrane helix</keyword>
<keyword evidence="1" id="KW-0472">Membrane</keyword>
<reference evidence="2 3" key="1">
    <citation type="submission" date="2017-09" db="EMBL/GenBank/DDBJ databases">
        <title>Large-scale bioinformatics analysis of Bacillus genomes uncovers conserved roles of natural products in bacterial physiology.</title>
        <authorList>
            <consortium name="Agbiome Team Llc"/>
            <person name="Bleich R.M."/>
            <person name="Grubbs K.J."/>
            <person name="Santa Maria K.C."/>
            <person name="Allen S.E."/>
            <person name="Farag S."/>
            <person name="Shank E.A."/>
            <person name="Bowers A."/>
        </authorList>
    </citation>
    <scope>NUCLEOTIDE SEQUENCE [LARGE SCALE GENOMIC DNA]</scope>
    <source>
        <strain evidence="2 3">AFS067272</strain>
    </source>
</reference>
<protein>
    <submittedName>
        <fullName evidence="2">DUF3995 domain-containing protein</fullName>
    </submittedName>
</protein>
<evidence type="ECO:0000313" key="2">
    <source>
        <dbReference type="EMBL" id="PFR98908.1"/>
    </source>
</evidence>
<comment type="caution">
    <text evidence="2">The sequence shown here is derived from an EMBL/GenBank/DDBJ whole genome shotgun (WGS) entry which is preliminary data.</text>
</comment>
<evidence type="ECO:0000256" key="1">
    <source>
        <dbReference type="SAM" id="Phobius"/>
    </source>
</evidence>
<name>A0AA44Q8E3_BACCE</name>
<dbReference type="EMBL" id="NVBO01000160">
    <property type="protein sequence ID" value="PFR98908.1"/>
    <property type="molecule type" value="Genomic_DNA"/>
</dbReference>
<dbReference type="AlphaFoldDB" id="A0AA44Q8E3"/>
<feature type="transmembrane region" description="Helical" evidence="1">
    <location>
        <begin position="42"/>
        <end position="66"/>
    </location>
</feature>
<gene>
    <name evidence="2" type="ORF">COK38_17655</name>
</gene>
<evidence type="ECO:0000313" key="3">
    <source>
        <dbReference type="Proteomes" id="UP000226357"/>
    </source>
</evidence>
<dbReference type="Proteomes" id="UP000226357">
    <property type="component" value="Unassembled WGS sequence"/>
</dbReference>
<accession>A0AA44Q8E3</accession>
<proteinExistence type="predicted"/>
<dbReference type="RefSeq" id="WP_000905437.1">
    <property type="nucleotide sequence ID" value="NZ_NTUG01000010.1"/>
</dbReference>
<organism evidence="2 3">
    <name type="scientific">Bacillus cereus</name>
    <dbReference type="NCBI Taxonomy" id="1396"/>
    <lineage>
        <taxon>Bacteria</taxon>
        <taxon>Bacillati</taxon>
        <taxon>Bacillota</taxon>
        <taxon>Bacilli</taxon>
        <taxon>Bacillales</taxon>
        <taxon>Bacillaceae</taxon>
        <taxon>Bacillus</taxon>
        <taxon>Bacillus cereus group</taxon>
    </lineage>
</organism>